<keyword evidence="3" id="KW-1185">Reference proteome</keyword>
<evidence type="ECO:0000313" key="3">
    <source>
        <dbReference type="Proteomes" id="UP001465153"/>
    </source>
</evidence>
<comment type="caution">
    <text evidence="2">The sequence shown here is derived from an EMBL/GenBank/DDBJ whole genome shotgun (WGS) entry which is preliminary data.</text>
</comment>
<dbReference type="RefSeq" id="WP_353301549.1">
    <property type="nucleotide sequence ID" value="NZ_BAABWN010000001.1"/>
</dbReference>
<feature type="compositionally biased region" description="Basic residues" evidence="1">
    <location>
        <begin position="51"/>
        <end position="60"/>
    </location>
</feature>
<reference evidence="2 3" key="1">
    <citation type="submission" date="2024-04" db="EMBL/GenBank/DDBJ databases">
        <title>Draft genome sequence of Sessilibacter corallicola NBRC 116591.</title>
        <authorList>
            <person name="Miyakawa T."/>
            <person name="Kusuya Y."/>
            <person name="Miura T."/>
        </authorList>
    </citation>
    <scope>NUCLEOTIDE SEQUENCE [LARGE SCALE GENOMIC DNA]</scope>
    <source>
        <strain evidence="2 3">KU-00831-HH</strain>
    </source>
</reference>
<dbReference type="EMBL" id="BAABWN010000001">
    <property type="protein sequence ID" value="GAA6166677.1"/>
    <property type="molecule type" value="Genomic_DNA"/>
</dbReference>
<gene>
    <name evidence="2" type="ORF">NBRC116591_04870</name>
</gene>
<evidence type="ECO:0000256" key="1">
    <source>
        <dbReference type="SAM" id="MobiDB-lite"/>
    </source>
</evidence>
<dbReference type="Proteomes" id="UP001465153">
    <property type="component" value="Unassembled WGS sequence"/>
</dbReference>
<proteinExistence type="predicted"/>
<organism evidence="2 3">
    <name type="scientific">Sessilibacter corallicola</name>
    <dbReference type="NCBI Taxonomy" id="2904075"/>
    <lineage>
        <taxon>Bacteria</taxon>
        <taxon>Pseudomonadati</taxon>
        <taxon>Pseudomonadota</taxon>
        <taxon>Gammaproteobacteria</taxon>
        <taxon>Cellvibrionales</taxon>
        <taxon>Cellvibrionaceae</taxon>
        <taxon>Sessilibacter</taxon>
    </lineage>
</organism>
<feature type="region of interest" description="Disordered" evidence="1">
    <location>
        <begin position="25"/>
        <end position="60"/>
    </location>
</feature>
<accession>A0ABQ0A4V9</accession>
<evidence type="ECO:0008006" key="4">
    <source>
        <dbReference type="Google" id="ProtNLM"/>
    </source>
</evidence>
<feature type="compositionally biased region" description="Basic and acidic residues" evidence="1">
    <location>
        <begin position="30"/>
        <end position="42"/>
    </location>
</feature>
<evidence type="ECO:0000313" key="2">
    <source>
        <dbReference type="EMBL" id="GAA6166677.1"/>
    </source>
</evidence>
<protein>
    <recommendedName>
        <fullName evidence="4">YfhD family protein</fullName>
    </recommendedName>
</protein>
<name>A0ABQ0A4V9_9GAMM</name>
<sequence length="60" mass="6749">MKKPSDQLSEAQDNAAELQFEQLFQELETDEGRKKLGDEAYKEAMAAKARGSIHPKPKSK</sequence>